<keyword evidence="2" id="KW-0813">Transport</keyword>
<comment type="subcellular location">
    <subcellularLocation>
        <location evidence="1">Membrane</location>
        <topology evidence="1">Multi-pass membrane protein</topology>
    </subcellularLocation>
</comment>
<feature type="transmembrane region" description="Helical" evidence="8">
    <location>
        <begin position="98"/>
        <end position="116"/>
    </location>
</feature>
<dbReference type="SUPFAM" id="SSF81340">
    <property type="entry name" value="Clc chloride channel"/>
    <property type="match status" value="1"/>
</dbReference>
<feature type="transmembrane region" description="Helical" evidence="8">
    <location>
        <begin position="387"/>
        <end position="406"/>
    </location>
</feature>
<evidence type="ECO:0000313" key="9">
    <source>
        <dbReference type="EMBL" id="ODQ87532.1"/>
    </source>
</evidence>
<dbReference type="PRINTS" id="PR00762">
    <property type="entry name" value="CLCHANNEL"/>
</dbReference>
<dbReference type="InterPro" id="IPR014743">
    <property type="entry name" value="Cl-channel_core"/>
</dbReference>
<evidence type="ECO:0000256" key="8">
    <source>
        <dbReference type="SAM" id="Phobius"/>
    </source>
</evidence>
<comment type="caution">
    <text evidence="9">The sequence shown here is derived from an EMBL/GenBank/DDBJ whole genome shotgun (WGS) entry which is preliminary data.</text>
</comment>
<evidence type="ECO:0000256" key="1">
    <source>
        <dbReference type="ARBA" id="ARBA00004141"/>
    </source>
</evidence>
<reference evidence="10" key="1">
    <citation type="submission" date="2016-09" db="EMBL/GenBank/DDBJ databases">
        <authorList>
            <person name="Greninger A.L."/>
            <person name="Jerome K.R."/>
            <person name="Mcnair B."/>
            <person name="Wallis C."/>
            <person name="Fang F."/>
        </authorList>
    </citation>
    <scope>NUCLEOTIDE SEQUENCE [LARGE SCALE GENOMIC DNA]</scope>
    <source>
        <strain evidence="10">M6</strain>
    </source>
</reference>
<dbReference type="Proteomes" id="UP000094053">
    <property type="component" value="Unassembled WGS sequence"/>
</dbReference>
<gene>
    <name evidence="9" type="ORF">BHQ18_23260</name>
</gene>
<keyword evidence="10" id="KW-1185">Reference proteome</keyword>
<sequence>MQGAVLVCVTAMAAGVVIGFVGGAFRWCLQKAEVLRIDFVDWTHRLAGPGWLLPIAAAAAGATLAALVVRWMPLAAGSGIQHVEAVFKGHARSPQFRLLPAKFVGGVLAIGSGLVLGREGPTVHMGAAIGAEAARRARVPDSDARMLQSALGGAGLAVAFNAPIGGALFTLEEVAKSFRLLTVLATILATATAVGCSRLVIGDQPDFDVAALESPSLSWLPLFIVFGLLTGVLGVLYNRVVLGFLDRVGAVRRVPTIVKAAVIGAIIGFVAFVDPLAVGGGDTLTQMLLGGDSLVLPVVAGLLVLRFFAGPLSYAAAVPGGLFAPLLALGTLWGVLFVGGFDAVWPGSASSLALPMAIVGMAAFFAATVRAPLTALVLVIEMTATTTVAVPMLGGVAAAVLVAELLRAPPIYDSLRERMATDRDGAA</sequence>
<protein>
    <submittedName>
        <fullName evidence="9">ClC family H(+)/Cl(-) exchange transporter</fullName>
    </submittedName>
</protein>
<proteinExistence type="predicted"/>
<dbReference type="Gene3D" id="1.10.3080.10">
    <property type="entry name" value="Clc chloride channel"/>
    <property type="match status" value="1"/>
</dbReference>
<feature type="transmembrane region" description="Helical" evidence="8">
    <location>
        <begin position="178"/>
        <end position="201"/>
    </location>
</feature>
<dbReference type="PANTHER" id="PTHR45711:SF6">
    <property type="entry name" value="CHLORIDE CHANNEL PROTEIN"/>
    <property type="match status" value="1"/>
</dbReference>
<keyword evidence="3 8" id="KW-0812">Transmembrane</keyword>
<feature type="transmembrane region" description="Helical" evidence="8">
    <location>
        <begin position="312"/>
        <end position="336"/>
    </location>
</feature>
<dbReference type="CDD" id="cd01031">
    <property type="entry name" value="EriC"/>
    <property type="match status" value="1"/>
</dbReference>
<keyword evidence="4 8" id="KW-1133">Transmembrane helix</keyword>
<accession>A0A1E3RDI1</accession>
<organism evidence="9 10">
    <name type="scientific">Mycolicibacterium flavescens</name>
    <name type="common">Mycobacterium flavescens</name>
    <dbReference type="NCBI Taxonomy" id="1776"/>
    <lineage>
        <taxon>Bacteria</taxon>
        <taxon>Bacillati</taxon>
        <taxon>Actinomycetota</taxon>
        <taxon>Actinomycetes</taxon>
        <taxon>Mycobacteriales</taxon>
        <taxon>Mycobacteriaceae</taxon>
        <taxon>Mycolicibacterium</taxon>
    </lineage>
</organism>
<feature type="transmembrane region" description="Helical" evidence="8">
    <location>
        <begin position="257"/>
        <end position="278"/>
    </location>
</feature>
<feature type="transmembrane region" description="Helical" evidence="8">
    <location>
        <begin position="221"/>
        <end position="245"/>
    </location>
</feature>
<evidence type="ECO:0000256" key="2">
    <source>
        <dbReference type="ARBA" id="ARBA00022448"/>
    </source>
</evidence>
<evidence type="ECO:0000256" key="4">
    <source>
        <dbReference type="ARBA" id="ARBA00022989"/>
    </source>
</evidence>
<dbReference type="PANTHER" id="PTHR45711">
    <property type="entry name" value="CHLORIDE CHANNEL PROTEIN"/>
    <property type="match status" value="1"/>
</dbReference>
<evidence type="ECO:0000256" key="3">
    <source>
        <dbReference type="ARBA" id="ARBA00022692"/>
    </source>
</evidence>
<keyword evidence="6 8" id="KW-0472">Membrane</keyword>
<evidence type="ECO:0000313" key="10">
    <source>
        <dbReference type="Proteomes" id="UP000094053"/>
    </source>
</evidence>
<dbReference type="STRING" id="1776.BHQ18_23260"/>
<dbReference type="EMBL" id="MIHA01000021">
    <property type="protein sequence ID" value="ODQ87532.1"/>
    <property type="molecule type" value="Genomic_DNA"/>
</dbReference>
<dbReference type="AlphaFoldDB" id="A0A1E3RDI1"/>
<feature type="transmembrane region" description="Helical" evidence="8">
    <location>
        <begin position="50"/>
        <end position="69"/>
    </location>
</feature>
<keyword evidence="7" id="KW-0868">Chloride</keyword>
<dbReference type="InterPro" id="IPR001807">
    <property type="entry name" value="ClC"/>
</dbReference>
<feature type="transmembrane region" description="Helical" evidence="8">
    <location>
        <begin position="150"/>
        <end position="171"/>
    </location>
</feature>
<feature type="transmembrane region" description="Helical" evidence="8">
    <location>
        <begin position="356"/>
        <end position="380"/>
    </location>
</feature>
<keyword evidence="5" id="KW-0406">Ion transport</keyword>
<dbReference type="OrthoDB" id="9767361at2"/>
<dbReference type="GO" id="GO:0005247">
    <property type="term" value="F:voltage-gated chloride channel activity"/>
    <property type="evidence" value="ECO:0007669"/>
    <property type="project" value="TreeGrafter"/>
</dbReference>
<dbReference type="GO" id="GO:0005886">
    <property type="term" value="C:plasma membrane"/>
    <property type="evidence" value="ECO:0007669"/>
    <property type="project" value="TreeGrafter"/>
</dbReference>
<evidence type="ECO:0000256" key="5">
    <source>
        <dbReference type="ARBA" id="ARBA00023065"/>
    </source>
</evidence>
<dbReference type="RefSeq" id="WP_069416019.1">
    <property type="nucleotide sequence ID" value="NZ_JACKUL010000033.1"/>
</dbReference>
<dbReference type="Pfam" id="PF00654">
    <property type="entry name" value="Voltage_CLC"/>
    <property type="match status" value="1"/>
</dbReference>
<feature type="transmembrane region" description="Helical" evidence="8">
    <location>
        <begin position="284"/>
        <end position="305"/>
    </location>
</feature>
<name>A0A1E3RDI1_MYCFV</name>
<evidence type="ECO:0000256" key="6">
    <source>
        <dbReference type="ARBA" id="ARBA00023136"/>
    </source>
</evidence>
<evidence type="ECO:0000256" key="7">
    <source>
        <dbReference type="ARBA" id="ARBA00023214"/>
    </source>
</evidence>